<dbReference type="RefSeq" id="WP_141482384.1">
    <property type="nucleotide sequence ID" value="NZ_VICD02000177.1"/>
</dbReference>
<dbReference type="EMBL" id="VICD02000177">
    <property type="protein sequence ID" value="KAB8185250.1"/>
    <property type="molecule type" value="Genomic_DNA"/>
</dbReference>
<feature type="non-terminal residue" evidence="2">
    <location>
        <position position="467"/>
    </location>
</feature>
<organism evidence="2 3">
    <name type="scientific">Marilutibacter maris</name>
    <dbReference type="NCBI Taxonomy" id="1605891"/>
    <lineage>
        <taxon>Bacteria</taxon>
        <taxon>Pseudomonadati</taxon>
        <taxon>Pseudomonadota</taxon>
        <taxon>Gammaproteobacteria</taxon>
        <taxon>Lysobacterales</taxon>
        <taxon>Lysobacteraceae</taxon>
        <taxon>Marilutibacter</taxon>
    </lineage>
</organism>
<accession>A0A5N6BY97</accession>
<comment type="caution">
    <text evidence="2">The sequence shown here is derived from an EMBL/GenBank/DDBJ whole genome shotgun (WGS) entry which is preliminary data.</text>
</comment>
<proteinExistence type="predicted"/>
<dbReference type="AlphaFoldDB" id="A0A5N6BY97"/>
<dbReference type="Pfam" id="PF19192">
    <property type="entry name" value="Response_reg_2"/>
    <property type="match status" value="1"/>
</dbReference>
<name>A0A5N6BY97_9GAMM</name>
<reference evidence="2 3" key="1">
    <citation type="submission" date="2019-10" db="EMBL/GenBank/DDBJ databases">
        <title>Lysobacter alkalisoli sp. nov., isolated from saline-alkaline soil.</title>
        <authorList>
            <person name="Sun J.-Q."/>
        </authorList>
    </citation>
    <scope>NUCLEOTIDE SEQUENCE [LARGE SCALE GENOMIC DNA]</scope>
    <source>
        <strain evidence="2 3">KCTC 42381</strain>
    </source>
</reference>
<dbReference type="Proteomes" id="UP000320431">
    <property type="component" value="Unassembled WGS sequence"/>
</dbReference>
<evidence type="ECO:0000313" key="3">
    <source>
        <dbReference type="Proteomes" id="UP000320431"/>
    </source>
</evidence>
<evidence type="ECO:0000259" key="1">
    <source>
        <dbReference type="Pfam" id="PF19192"/>
    </source>
</evidence>
<dbReference type="InterPro" id="IPR043834">
    <property type="entry name" value="REC"/>
</dbReference>
<feature type="domain" description="Response receiver" evidence="1">
    <location>
        <begin position="19"/>
        <end position="209"/>
    </location>
</feature>
<protein>
    <recommendedName>
        <fullName evidence="1">Response receiver domain-containing protein</fullName>
    </recommendedName>
</protein>
<gene>
    <name evidence="2" type="ORF">FKV24_010790</name>
</gene>
<sequence>MMMLPNTIQELSKHAAQEFIQTAVFVDDRIYERSSAKSSEGPSKLITPKPRRKAIKNVSVGAKTNVTPPEIAEEDSSPDSYDIVTSFAKKQIICCLYQPKSKAKVSPTSDIFPLCKSADVVILDWDLFGDKGKRALELVDGLVAQAVQDVPEQLRLILVYTQETNLFSVANELYEKVHASIGDEFQPLEGGLTFHTSNSRITVLGKPGRERADTNPEHIVHEKDIADAAVIEFAKLASGLLQAATLLGLSEIRKNSRKILSKFNTSLDPAFITHMAMCLPDEDASSHVTPLLVSEIESVLEDVLPSPLISSKLLADWCNNVWKPGAHLSRIFNNANVDYKSVAIEICSKGFKQAAKDNSLVPNINKSGSKHVNKAAKIFLPNDASEANHSFSQLMASRTFYGNGKRTLQLGCIVRNQVNGHYLLCIQPVCDSVRLKDARSFIFVKMSEISTVADSTPSHFVASQGTA</sequence>
<evidence type="ECO:0000313" key="2">
    <source>
        <dbReference type="EMBL" id="KAB8185250.1"/>
    </source>
</evidence>